<gene>
    <name evidence="1" type="ORF">Asalp_27810</name>
</gene>
<sequence length="41" mass="4872">MESPLGELEEFIEILDLTPQEEERFERILERLRDGVAALKR</sequence>
<protein>
    <submittedName>
        <fullName evidence="1">Uncharacterized protein</fullName>
    </submittedName>
</protein>
<dbReference type="Proteomes" id="UP000222916">
    <property type="component" value="Chromosome"/>
</dbReference>
<dbReference type="AlphaFoldDB" id="A0A2D1QHK5"/>
<evidence type="ECO:0000313" key="1">
    <source>
        <dbReference type="EMBL" id="ATP09909.1"/>
    </source>
</evidence>
<reference evidence="2" key="1">
    <citation type="journal article" date="2018" name="BMC Genomics">
        <title>The complete and fully assembled genome sequence of Aeromonas salmonicida subsp. pectinolytica and its comparative analysis with other Aeromonas species: investigation of the mobilome in environmental and pathogenic strains.</title>
        <authorList>
            <person name="Pfeiffer F."/>
            <person name="Zamora-Lagos M.A."/>
            <person name="Blettinger M."/>
            <person name="Yeroslaviz A."/>
            <person name="Dahl A."/>
            <person name="Gruber S."/>
            <person name="Habermann B.H."/>
        </authorList>
    </citation>
    <scope>NUCLEOTIDE SEQUENCE [LARGE SCALE GENOMIC DNA]</scope>
    <source>
        <strain evidence="2">34mel</strain>
    </source>
</reference>
<name>A0A2D1QHK5_AERSA</name>
<accession>A0A2D1QHK5</accession>
<proteinExistence type="predicted"/>
<organism evidence="1 2">
    <name type="scientific">Aeromonas salmonicida subsp. pectinolytica 34mel</name>
    <dbReference type="NCBI Taxonomy" id="1324960"/>
    <lineage>
        <taxon>Bacteria</taxon>
        <taxon>Pseudomonadati</taxon>
        <taxon>Pseudomonadota</taxon>
        <taxon>Gammaproteobacteria</taxon>
        <taxon>Aeromonadales</taxon>
        <taxon>Aeromonadaceae</taxon>
        <taxon>Aeromonas</taxon>
    </lineage>
</organism>
<dbReference type="EMBL" id="CP022426">
    <property type="protein sequence ID" value="ATP09909.1"/>
    <property type="molecule type" value="Genomic_DNA"/>
</dbReference>
<evidence type="ECO:0000313" key="2">
    <source>
        <dbReference type="Proteomes" id="UP000222916"/>
    </source>
</evidence>